<reference evidence="2 3" key="1">
    <citation type="submission" date="2013-02" db="EMBL/GenBank/DDBJ databases">
        <title>Whole genome shotgun sequence of Gordonia malaquae NBRC 108250.</title>
        <authorList>
            <person name="Yoshida I."/>
            <person name="Hosoyama A."/>
            <person name="Tsuchikane K."/>
            <person name="Ando Y."/>
            <person name="Baba S."/>
            <person name="Ohji S."/>
            <person name="Hamada M."/>
            <person name="Tamura T."/>
            <person name="Yamazoe A."/>
            <person name="Yamazaki S."/>
            <person name="Fujita N."/>
        </authorList>
    </citation>
    <scope>NUCLEOTIDE SEQUENCE [LARGE SCALE GENOMIC DNA]</scope>
    <source>
        <strain evidence="2 3">NBRC 108250</strain>
    </source>
</reference>
<keyword evidence="3" id="KW-1185">Reference proteome</keyword>
<dbReference type="STRING" id="410332.SAMN04488550_1690"/>
<organism evidence="2 3">
    <name type="scientific">Gordonia malaquae NBRC 108250</name>
    <dbReference type="NCBI Taxonomy" id="1223542"/>
    <lineage>
        <taxon>Bacteria</taxon>
        <taxon>Bacillati</taxon>
        <taxon>Actinomycetota</taxon>
        <taxon>Actinomycetes</taxon>
        <taxon>Mycobacteriales</taxon>
        <taxon>Gordoniaceae</taxon>
        <taxon>Gordonia</taxon>
    </lineage>
</organism>
<keyword evidence="1" id="KW-0812">Transmembrane</keyword>
<evidence type="ECO:0000313" key="2">
    <source>
        <dbReference type="EMBL" id="GAC80064.1"/>
    </source>
</evidence>
<proteinExistence type="predicted"/>
<feature type="transmembrane region" description="Helical" evidence="1">
    <location>
        <begin position="230"/>
        <end position="250"/>
    </location>
</feature>
<dbReference type="Proteomes" id="UP000035009">
    <property type="component" value="Unassembled WGS sequence"/>
</dbReference>
<sequence>MSTTVRKLGAVVLGLSIVIPLVLLMFIGPASRGTPHKVPIGVAGPAAAVGQVSASLDQHQPGAFDVRGFESSDDLQDAARNREVYGGFVLGAQPQTIVATGGSPTVATMLTQIGTGLAAQSGAPAAPVVDVAPATDDDSRGAGFGSMVMPVFMAGVALGATAALVGRRRRVILWALPVGAAAVSAASIGVAMAVGVLGGGFVLQWLALAAGILAIAAPVAGLVRVVGAPGIGVAALLFMLVGMPLAGVSAPPEFLPSIWATVGQLLPLGATGTALRSAAFFDGAGSAAAFAVLTVWIVIGYLLLSVPKKTPEAASDGAADVDELREPAAV</sequence>
<keyword evidence="1" id="KW-0472">Membrane</keyword>
<evidence type="ECO:0000313" key="3">
    <source>
        <dbReference type="Proteomes" id="UP000035009"/>
    </source>
</evidence>
<feature type="transmembrane region" description="Helical" evidence="1">
    <location>
        <begin position="147"/>
        <end position="165"/>
    </location>
</feature>
<feature type="transmembrane region" description="Helical" evidence="1">
    <location>
        <begin position="7"/>
        <end position="27"/>
    </location>
</feature>
<evidence type="ECO:0000256" key="1">
    <source>
        <dbReference type="SAM" id="Phobius"/>
    </source>
</evidence>
<feature type="transmembrane region" description="Helical" evidence="1">
    <location>
        <begin position="172"/>
        <end position="196"/>
    </location>
</feature>
<protein>
    <submittedName>
        <fullName evidence="2">Uncharacterized protein</fullName>
    </submittedName>
</protein>
<dbReference type="RefSeq" id="WP_008378830.1">
    <property type="nucleotide sequence ID" value="NZ_BAOP01000014.1"/>
</dbReference>
<dbReference type="OrthoDB" id="2151407at2"/>
<feature type="transmembrane region" description="Helical" evidence="1">
    <location>
        <begin position="284"/>
        <end position="304"/>
    </location>
</feature>
<keyword evidence="1" id="KW-1133">Transmembrane helix</keyword>
<feature type="transmembrane region" description="Helical" evidence="1">
    <location>
        <begin position="202"/>
        <end position="223"/>
    </location>
</feature>
<comment type="caution">
    <text evidence="2">The sequence shown here is derived from an EMBL/GenBank/DDBJ whole genome shotgun (WGS) entry which is preliminary data.</text>
</comment>
<dbReference type="EMBL" id="BAOP01000014">
    <property type="protein sequence ID" value="GAC80064.1"/>
    <property type="molecule type" value="Genomic_DNA"/>
</dbReference>
<accession>M3VFF8</accession>
<dbReference type="eggNOG" id="COG0842">
    <property type="taxonomic scope" value="Bacteria"/>
</dbReference>
<name>M3VFF8_GORML</name>
<gene>
    <name evidence="2" type="ORF">GM1_014_00570</name>
</gene>
<dbReference type="AlphaFoldDB" id="M3VFF8"/>